<protein>
    <recommendedName>
        <fullName evidence="4">Peptidyl-prolyl cis-trans isomerase</fullName>
        <shortName evidence="4">PPIase</shortName>
        <ecNumber evidence="4">5.2.1.8</ecNumber>
    </recommendedName>
</protein>
<dbReference type="PROSITE" id="PS50072">
    <property type="entry name" value="CSA_PPIASE_2"/>
    <property type="match status" value="1"/>
</dbReference>
<evidence type="ECO:0000313" key="6">
    <source>
        <dbReference type="EMBL" id="AMJ73295.1"/>
    </source>
</evidence>
<dbReference type="KEGG" id="asq:AVL57_04485"/>
<dbReference type="Gene3D" id="2.40.100.10">
    <property type="entry name" value="Cyclophilin-like"/>
    <property type="match status" value="1"/>
</dbReference>
<reference evidence="6 8" key="1">
    <citation type="submission" date="2015-12" db="EMBL/GenBank/DDBJ databases">
        <title>Intraspecies pangenome expansion in the marine bacterium Alteromonas.</title>
        <authorList>
            <person name="Lopez-Perez M."/>
            <person name="Rodriguez-Valera F."/>
        </authorList>
    </citation>
    <scope>NUCLEOTIDE SEQUENCE [LARGE SCALE GENOMIC DNA]</scope>
    <source>
        <strain evidence="6 8">LMG 21861</strain>
    </source>
</reference>
<evidence type="ECO:0000256" key="4">
    <source>
        <dbReference type="RuleBase" id="RU363019"/>
    </source>
</evidence>
<proteinExistence type="inferred from homology"/>
<comment type="catalytic activity">
    <reaction evidence="4">
        <text>[protein]-peptidylproline (omega=180) = [protein]-peptidylproline (omega=0)</text>
        <dbReference type="Rhea" id="RHEA:16237"/>
        <dbReference type="Rhea" id="RHEA-COMP:10747"/>
        <dbReference type="Rhea" id="RHEA-COMP:10748"/>
        <dbReference type="ChEBI" id="CHEBI:83833"/>
        <dbReference type="ChEBI" id="CHEBI:83834"/>
        <dbReference type="EC" id="5.2.1.8"/>
    </reaction>
</comment>
<dbReference type="InterPro" id="IPR029000">
    <property type="entry name" value="Cyclophilin-like_dom_sf"/>
</dbReference>
<evidence type="ECO:0000256" key="3">
    <source>
        <dbReference type="ARBA" id="ARBA00023235"/>
    </source>
</evidence>
<dbReference type="SUPFAM" id="SSF50891">
    <property type="entry name" value="Cyclophilin-like"/>
    <property type="match status" value="1"/>
</dbReference>
<dbReference type="InterPro" id="IPR002130">
    <property type="entry name" value="Cyclophilin-type_PPIase_dom"/>
</dbReference>
<organism evidence="7 9">
    <name type="scientific">Alteromonas stellipolaris</name>
    <dbReference type="NCBI Taxonomy" id="233316"/>
    <lineage>
        <taxon>Bacteria</taxon>
        <taxon>Pseudomonadati</taxon>
        <taxon>Pseudomonadota</taxon>
        <taxon>Gammaproteobacteria</taxon>
        <taxon>Alteromonadales</taxon>
        <taxon>Alteromonadaceae</taxon>
        <taxon>Alteromonas/Salinimonas group</taxon>
        <taxon>Alteromonas</taxon>
    </lineage>
</organism>
<evidence type="ECO:0000256" key="2">
    <source>
        <dbReference type="ARBA" id="ARBA00023110"/>
    </source>
</evidence>
<feature type="signal peptide" evidence="4">
    <location>
        <begin position="1"/>
        <end position="27"/>
    </location>
</feature>
<feature type="domain" description="PPIase cyclophilin-type" evidence="5">
    <location>
        <begin position="41"/>
        <end position="203"/>
    </location>
</feature>
<dbReference type="InterPro" id="IPR044665">
    <property type="entry name" value="E_coli_cyclophilin_A-like"/>
</dbReference>
<evidence type="ECO:0000313" key="8">
    <source>
        <dbReference type="Proteomes" id="UP000056750"/>
    </source>
</evidence>
<dbReference type="PRINTS" id="PR00153">
    <property type="entry name" value="CSAPPISMRASE"/>
</dbReference>
<dbReference type="PANTHER" id="PTHR43246">
    <property type="entry name" value="PEPTIDYL-PROLYL CIS-TRANS ISOMERASE CYP38, CHLOROPLASTIC"/>
    <property type="match status" value="1"/>
</dbReference>
<gene>
    <name evidence="6" type="ORF">AVL57_04485</name>
    <name evidence="7" type="ORF">Q4527_03840</name>
</gene>
<keyword evidence="8" id="KW-1185">Reference proteome</keyword>
<dbReference type="EC" id="5.2.1.8" evidence="4"/>
<dbReference type="PROSITE" id="PS00170">
    <property type="entry name" value="CSA_PPIASE_1"/>
    <property type="match status" value="1"/>
</dbReference>
<dbReference type="EMBL" id="CP013926">
    <property type="protein sequence ID" value="AMJ73295.1"/>
    <property type="molecule type" value="Genomic_DNA"/>
</dbReference>
<dbReference type="GO" id="GO:0003755">
    <property type="term" value="F:peptidyl-prolyl cis-trans isomerase activity"/>
    <property type="evidence" value="ECO:0007669"/>
    <property type="project" value="UniProtKB-UniRule"/>
</dbReference>
<keyword evidence="2 4" id="KW-0697">Rotamase</keyword>
<evidence type="ECO:0000313" key="9">
    <source>
        <dbReference type="Proteomes" id="UP001170717"/>
    </source>
</evidence>
<accession>A0AAW7YZ65</accession>
<feature type="chain" id="PRO_5043103175" description="Peptidyl-prolyl cis-trans isomerase" evidence="4">
    <location>
        <begin position="28"/>
        <end position="207"/>
    </location>
</feature>
<comment type="similarity">
    <text evidence="1 4">Belongs to the cyclophilin-type PPIase family.</text>
</comment>
<sequence length="207" mass="23268">MLKPFITALIFSALVFTSAAISPNALAAKKDDGSQIQPDNYYPRVKIETTMGDIVVELDRRRAPITVNNFLRYVDKRSYENTIFHRIVPGFVVQGGGYTTDFEGKSNYPEIFNESGNGLTNDLHTIAMARQDDPHTANRQFFFNVNDNETLNPGRDWGYAVFGMIVEGEDIVDAMSEVETEYSLVLNTNNVPIEPIIIKKIIVLPPF</sequence>
<dbReference type="RefSeq" id="WP_057793955.1">
    <property type="nucleotide sequence ID" value="NZ_CAXIBE010000045.1"/>
</dbReference>
<keyword evidence="4" id="KW-0732">Signal</keyword>
<keyword evidence="3 4" id="KW-0413">Isomerase</keyword>
<evidence type="ECO:0000313" key="7">
    <source>
        <dbReference type="EMBL" id="MDO6576504.1"/>
    </source>
</evidence>
<dbReference type="GO" id="GO:0006457">
    <property type="term" value="P:protein folding"/>
    <property type="evidence" value="ECO:0007669"/>
    <property type="project" value="InterPro"/>
</dbReference>
<dbReference type="Proteomes" id="UP001170717">
    <property type="component" value="Unassembled WGS sequence"/>
</dbReference>
<evidence type="ECO:0000256" key="1">
    <source>
        <dbReference type="ARBA" id="ARBA00007365"/>
    </source>
</evidence>
<name>A0AAW7YZ65_9ALTE</name>
<dbReference type="Pfam" id="PF00160">
    <property type="entry name" value="Pro_isomerase"/>
    <property type="match status" value="1"/>
</dbReference>
<evidence type="ECO:0000259" key="5">
    <source>
        <dbReference type="PROSITE" id="PS50072"/>
    </source>
</evidence>
<reference evidence="7" key="2">
    <citation type="submission" date="2023-07" db="EMBL/GenBank/DDBJ databases">
        <title>Genome content predicts the carbon catabolic preferences of heterotrophic bacteria.</title>
        <authorList>
            <person name="Gralka M."/>
        </authorList>
    </citation>
    <scope>NUCLEOTIDE SEQUENCE</scope>
    <source>
        <strain evidence="7">F2M12</strain>
    </source>
</reference>
<dbReference type="InterPro" id="IPR020892">
    <property type="entry name" value="Cyclophilin-type_PPIase_CS"/>
</dbReference>
<comment type="function">
    <text evidence="4">PPIases accelerate the folding of proteins. It catalyzes the cis-trans isomerization of proline imidic peptide bonds in oligopeptides.</text>
</comment>
<dbReference type="EMBL" id="JAUOQI010000002">
    <property type="protein sequence ID" value="MDO6576504.1"/>
    <property type="molecule type" value="Genomic_DNA"/>
</dbReference>
<dbReference type="Proteomes" id="UP000056750">
    <property type="component" value="Chromosome"/>
</dbReference>
<dbReference type="AlphaFoldDB" id="A0AAW7YZ65"/>